<dbReference type="RefSeq" id="WP_077812988.1">
    <property type="nucleotide sequence ID" value="NZ_CP014692.1"/>
</dbReference>
<feature type="domain" description="Dihydroorotase catalytic" evidence="2">
    <location>
        <begin position="54"/>
        <end position="241"/>
    </location>
</feature>
<dbReference type="InterPro" id="IPR024403">
    <property type="entry name" value="DHOase_cat"/>
</dbReference>
<organism evidence="3 4">
    <name type="scientific">Acetobacter aceti</name>
    <dbReference type="NCBI Taxonomy" id="435"/>
    <lineage>
        <taxon>Bacteria</taxon>
        <taxon>Pseudomonadati</taxon>
        <taxon>Pseudomonadota</taxon>
        <taxon>Alphaproteobacteria</taxon>
        <taxon>Acetobacterales</taxon>
        <taxon>Acetobacteraceae</taxon>
        <taxon>Acetobacter</taxon>
        <taxon>Acetobacter subgen. Acetobacter</taxon>
    </lineage>
</organism>
<dbReference type="CDD" id="cd01317">
    <property type="entry name" value="DHOase_IIa"/>
    <property type="match status" value="1"/>
</dbReference>
<evidence type="ECO:0000313" key="4">
    <source>
        <dbReference type="Proteomes" id="UP000188937"/>
    </source>
</evidence>
<gene>
    <name evidence="3" type="ORF">A0U92_09340</name>
</gene>
<protein>
    <submittedName>
        <fullName evidence="3">Dihydroorotase</fullName>
    </submittedName>
</protein>
<dbReference type="eggNOG" id="COG0044">
    <property type="taxonomic scope" value="Bacteria"/>
</dbReference>
<dbReference type="GO" id="GO:0004038">
    <property type="term" value="F:allantoinase activity"/>
    <property type="evidence" value="ECO:0007669"/>
    <property type="project" value="TreeGrafter"/>
</dbReference>
<dbReference type="Gene3D" id="3.20.20.140">
    <property type="entry name" value="Metal-dependent hydrolases"/>
    <property type="match status" value="1"/>
</dbReference>
<evidence type="ECO:0000259" key="2">
    <source>
        <dbReference type="Pfam" id="PF12890"/>
    </source>
</evidence>
<dbReference type="AlphaFoldDB" id="A0A1U9KGL1"/>
<dbReference type="PANTHER" id="PTHR43668:SF2">
    <property type="entry name" value="ALLANTOINASE"/>
    <property type="match status" value="1"/>
</dbReference>
<evidence type="ECO:0000256" key="1">
    <source>
        <dbReference type="ARBA" id="ARBA00022975"/>
    </source>
</evidence>
<proteinExistence type="predicted"/>
<dbReference type="InterPro" id="IPR011059">
    <property type="entry name" value="Metal-dep_hydrolase_composite"/>
</dbReference>
<dbReference type="OrthoDB" id="9803027at2"/>
<dbReference type="InterPro" id="IPR032466">
    <property type="entry name" value="Metal_Hydrolase"/>
</dbReference>
<dbReference type="GO" id="GO:0006145">
    <property type="term" value="P:purine nucleobase catabolic process"/>
    <property type="evidence" value="ECO:0007669"/>
    <property type="project" value="TreeGrafter"/>
</dbReference>
<dbReference type="PANTHER" id="PTHR43668">
    <property type="entry name" value="ALLANTOINASE"/>
    <property type="match status" value="1"/>
</dbReference>
<dbReference type="NCBIfam" id="TIGR00857">
    <property type="entry name" value="pyrC_multi"/>
    <property type="match status" value="1"/>
</dbReference>
<dbReference type="Gene3D" id="2.30.40.10">
    <property type="entry name" value="Urease, subunit C, domain 1"/>
    <property type="match status" value="1"/>
</dbReference>
<sequence length="439" mass="45860">MSTCTVFENVRLIDPASGLDKPGRLLVRDGVVVGYDLPGSEGKPDEAEIVDGQGAVLCPGLVDMRVEIGEPGHEYRETVKSASRAAFAGGVTTVAVLPTGSPPIDDPAMVRMLRFRGEEPDYVSILPYGALTKGCQGAELAEIGLLSEAGAVAFTDGNRAIASARQMKLALTYAQAFDALVVQHPEEPTLAGGCATEGELALRLGLPGIPTAAEAIMIARDIRLVEMTGGRLHFGHVSTGEGVELIRQAKARGVRVTCDTAPQYFDLNETAIGDFRTYAKFSPPLRREDDRLAICAALADGTIDAIASDHAPRDPDDKRLPFAQASAGGTGLATLLGVTLTRYHDGTLSLSDALALLTCRPATLLGVSGAAARGGSRPVGTLVAGAPADLCLFDPDRAWQVIAGELPGHAQNTPFDGRALEGKVLGTWKNGRRVFGGAA</sequence>
<name>A0A1U9KGL1_ACEAC</name>
<dbReference type="InterPro" id="IPR004722">
    <property type="entry name" value="DHOase"/>
</dbReference>
<dbReference type="KEGG" id="aace:A0U92_09340"/>
<dbReference type="InterPro" id="IPR050138">
    <property type="entry name" value="DHOase/Allantoinase_Hydrolase"/>
</dbReference>
<keyword evidence="4" id="KW-1185">Reference proteome</keyword>
<dbReference type="GO" id="GO:0006221">
    <property type="term" value="P:pyrimidine nucleotide biosynthetic process"/>
    <property type="evidence" value="ECO:0007669"/>
    <property type="project" value="UniProtKB-KW"/>
</dbReference>
<dbReference type="EMBL" id="CP014692">
    <property type="protein sequence ID" value="AQS84945.1"/>
    <property type="molecule type" value="Genomic_DNA"/>
</dbReference>
<dbReference type="GO" id="GO:0005737">
    <property type="term" value="C:cytoplasm"/>
    <property type="evidence" value="ECO:0007669"/>
    <property type="project" value="TreeGrafter"/>
</dbReference>
<dbReference type="SUPFAM" id="SSF51556">
    <property type="entry name" value="Metallo-dependent hydrolases"/>
    <property type="match status" value="1"/>
</dbReference>
<accession>A0A1U9KGL1</accession>
<evidence type="ECO:0000313" key="3">
    <source>
        <dbReference type="EMBL" id="AQS84945.1"/>
    </source>
</evidence>
<keyword evidence="1" id="KW-0665">Pyrimidine biosynthesis</keyword>
<dbReference type="STRING" id="435.A0U92_09340"/>
<dbReference type="SUPFAM" id="SSF51338">
    <property type="entry name" value="Composite domain of metallo-dependent hydrolases"/>
    <property type="match status" value="1"/>
</dbReference>
<dbReference type="Proteomes" id="UP000188937">
    <property type="component" value="Chromosome"/>
</dbReference>
<dbReference type="Pfam" id="PF12890">
    <property type="entry name" value="DHOase"/>
    <property type="match status" value="1"/>
</dbReference>
<reference evidence="3 4" key="1">
    <citation type="submission" date="2016-03" db="EMBL/GenBank/DDBJ databases">
        <title>Acetic acid bacteria sequencing.</title>
        <authorList>
            <person name="Brandt J."/>
            <person name="Jakob F."/>
            <person name="Vogel R.F."/>
        </authorList>
    </citation>
    <scope>NUCLEOTIDE SEQUENCE [LARGE SCALE GENOMIC DNA]</scope>
    <source>
        <strain evidence="3 4">TMW2.1153</strain>
    </source>
</reference>
<dbReference type="GO" id="GO:0046872">
    <property type="term" value="F:metal ion binding"/>
    <property type="evidence" value="ECO:0007669"/>
    <property type="project" value="InterPro"/>
</dbReference>
<dbReference type="GO" id="GO:0004151">
    <property type="term" value="F:dihydroorotase activity"/>
    <property type="evidence" value="ECO:0007669"/>
    <property type="project" value="InterPro"/>
</dbReference>